<dbReference type="PANTHER" id="PTHR23294:SF12">
    <property type="entry name" value="ADP,ATP CARRIER PROTEIN"/>
    <property type="match status" value="1"/>
</dbReference>
<sequence length="372" mass="41949">MAFELTPRRHELLSVILLSIGTIVMFLGYDVQAVLAESVLHSVHSRYPERISVFAGYYGQALHYLSFAICSLFTAPLQYYLASRWMLALSGALFTAYFLGYFHVNYYFFYLSQIMLGFAYSLYNNGEGAYMSEHSSRRTIDSNSALETGIGHSSLLFGGVILFVILHIVPTSSDGAFRSFSDHSIMVIYGSMLVLSSISILIFAFLPTKQFDSIAQHSNTERPSIKEQLRRFCRVFKRLDTVLLFLPFSYMGLIVSFITTLICVIGYLMGLADFTITMVRITICQTAVPKFRAELFSVTRVYQCLSSCVILFLSPYFTLLTWTYVLGIGLLLGMSSLLIVVHRTPMKDAVPKRLHEVPYNSNAEKPPINPLP</sequence>
<dbReference type="Pfam" id="PF05978">
    <property type="entry name" value="UNC-93"/>
    <property type="match status" value="1"/>
</dbReference>
<feature type="transmembrane region" description="Helical" evidence="6">
    <location>
        <begin position="12"/>
        <end position="35"/>
    </location>
</feature>
<keyword evidence="4 6" id="KW-1133">Transmembrane helix</keyword>
<evidence type="ECO:0000256" key="6">
    <source>
        <dbReference type="SAM" id="Phobius"/>
    </source>
</evidence>
<evidence type="ECO:0000256" key="4">
    <source>
        <dbReference type="ARBA" id="ARBA00022989"/>
    </source>
</evidence>
<evidence type="ECO:0008006" key="9">
    <source>
        <dbReference type="Google" id="ProtNLM"/>
    </source>
</evidence>
<dbReference type="SUPFAM" id="SSF103473">
    <property type="entry name" value="MFS general substrate transporter"/>
    <property type="match status" value="1"/>
</dbReference>
<accession>A0A2A2JXV2</accession>
<comment type="caution">
    <text evidence="7">The sequence shown here is derived from an EMBL/GenBank/DDBJ whole genome shotgun (WGS) entry which is preliminary data.</text>
</comment>
<keyword evidence="3 6" id="KW-0812">Transmembrane</keyword>
<proteinExistence type="inferred from homology"/>
<evidence type="ECO:0000256" key="2">
    <source>
        <dbReference type="ARBA" id="ARBA00009172"/>
    </source>
</evidence>
<feature type="transmembrane region" description="Helical" evidence="6">
    <location>
        <begin position="82"/>
        <end position="100"/>
    </location>
</feature>
<reference evidence="7 8" key="1">
    <citation type="journal article" date="2017" name="Curr. Biol.">
        <title>Genome architecture and evolution of a unichromosomal asexual nematode.</title>
        <authorList>
            <person name="Fradin H."/>
            <person name="Zegar C."/>
            <person name="Gutwein M."/>
            <person name="Lucas J."/>
            <person name="Kovtun M."/>
            <person name="Corcoran D."/>
            <person name="Baugh L.R."/>
            <person name="Kiontke K."/>
            <person name="Gunsalus K."/>
            <person name="Fitch D.H."/>
            <person name="Piano F."/>
        </authorList>
    </citation>
    <scope>NUCLEOTIDE SEQUENCE [LARGE SCALE GENOMIC DNA]</scope>
    <source>
        <strain evidence="7">PF1309</strain>
    </source>
</reference>
<gene>
    <name evidence="7" type="ORF">WR25_22523</name>
</gene>
<comment type="subcellular location">
    <subcellularLocation>
        <location evidence="1">Membrane</location>
        <topology evidence="1">Multi-pass membrane protein</topology>
    </subcellularLocation>
</comment>
<protein>
    <recommendedName>
        <fullName evidence="9">Major facilitator superfamily associated domain-containing protein</fullName>
    </recommendedName>
</protein>
<dbReference type="EMBL" id="LIAE01010091">
    <property type="protein sequence ID" value="PAV66498.1"/>
    <property type="molecule type" value="Genomic_DNA"/>
</dbReference>
<dbReference type="AlphaFoldDB" id="A0A2A2JXV2"/>
<feature type="transmembrane region" description="Helical" evidence="6">
    <location>
        <begin position="144"/>
        <end position="166"/>
    </location>
</feature>
<keyword evidence="5 6" id="KW-0472">Membrane</keyword>
<evidence type="ECO:0000256" key="5">
    <source>
        <dbReference type="ARBA" id="ARBA00023136"/>
    </source>
</evidence>
<keyword evidence="8" id="KW-1185">Reference proteome</keyword>
<comment type="similarity">
    <text evidence="2">Belongs to the unc-93 family.</text>
</comment>
<evidence type="ECO:0000313" key="8">
    <source>
        <dbReference type="Proteomes" id="UP000218231"/>
    </source>
</evidence>
<dbReference type="Proteomes" id="UP000218231">
    <property type="component" value="Unassembled WGS sequence"/>
</dbReference>
<feature type="transmembrane region" description="Helical" evidence="6">
    <location>
        <begin position="55"/>
        <end position="75"/>
    </location>
</feature>
<dbReference type="InterPro" id="IPR010291">
    <property type="entry name" value="Ion_channel_UNC-93"/>
</dbReference>
<feature type="transmembrane region" description="Helical" evidence="6">
    <location>
        <begin position="239"/>
        <end position="258"/>
    </location>
</feature>
<feature type="transmembrane region" description="Helical" evidence="6">
    <location>
        <begin position="319"/>
        <end position="341"/>
    </location>
</feature>
<dbReference type="InterPro" id="IPR036259">
    <property type="entry name" value="MFS_trans_sf"/>
</dbReference>
<dbReference type="InterPro" id="IPR051617">
    <property type="entry name" value="UNC-93-like_regulator"/>
</dbReference>
<dbReference type="OrthoDB" id="196103at2759"/>
<evidence type="ECO:0000256" key="1">
    <source>
        <dbReference type="ARBA" id="ARBA00004141"/>
    </source>
</evidence>
<dbReference type="GO" id="GO:0016020">
    <property type="term" value="C:membrane"/>
    <property type="evidence" value="ECO:0007669"/>
    <property type="project" value="UniProtKB-SubCell"/>
</dbReference>
<dbReference type="PANTHER" id="PTHR23294">
    <property type="entry name" value="ET TRANSLATION PRODUCT-RELATED"/>
    <property type="match status" value="1"/>
</dbReference>
<name>A0A2A2JXV2_9BILA</name>
<dbReference type="STRING" id="2018661.A0A2A2JXV2"/>
<feature type="transmembrane region" description="Helical" evidence="6">
    <location>
        <begin position="106"/>
        <end position="123"/>
    </location>
</feature>
<evidence type="ECO:0000256" key="3">
    <source>
        <dbReference type="ARBA" id="ARBA00022692"/>
    </source>
</evidence>
<organism evidence="7 8">
    <name type="scientific">Diploscapter pachys</name>
    <dbReference type="NCBI Taxonomy" id="2018661"/>
    <lineage>
        <taxon>Eukaryota</taxon>
        <taxon>Metazoa</taxon>
        <taxon>Ecdysozoa</taxon>
        <taxon>Nematoda</taxon>
        <taxon>Chromadorea</taxon>
        <taxon>Rhabditida</taxon>
        <taxon>Rhabditina</taxon>
        <taxon>Rhabditomorpha</taxon>
        <taxon>Rhabditoidea</taxon>
        <taxon>Rhabditidae</taxon>
        <taxon>Diploscapter</taxon>
    </lineage>
</organism>
<feature type="transmembrane region" description="Helical" evidence="6">
    <location>
        <begin position="186"/>
        <end position="206"/>
    </location>
</feature>
<evidence type="ECO:0000313" key="7">
    <source>
        <dbReference type="EMBL" id="PAV66498.1"/>
    </source>
</evidence>